<dbReference type="GO" id="GO:0005634">
    <property type="term" value="C:nucleus"/>
    <property type="evidence" value="ECO:0007669"/>
    <property type="project" value="InterPro"/>
</dbReference>
<reference evidence="3" key="1">
    <citation type="journal article" date="2016" name="Proc. Natl. Acad. Sci. U.S.A.">
        <title>Comparative genomics of biotechnologically important yeasts.</title>
        <authorList>
            <person name="Riley R."/>
            <person name="Haridas S."/>
            <person name="Wolfe K.H."/>
            <person name="Lopes M.R."/>
            <person name="Hittinger C.T."/>
            <person name="Goeker M."/>
            <person name="Salamov A.A."/>
            <person name="Wisecaver J.H."/>
            <person name="Long T.M."/>
            <person name="Calvey C.H."/>
            <person name="Aerts A.L."/>
            <person name="Barry K.W."/>
            <person name="Choi C."/>
            <person name="Clum A."/>
            <person name="Coughlan A.Y."/>
            <person name="Deshpande S."/>
            <person name="Douglass A.P."/>
            <person name="Hanson S.J."/>
            <person name="Klenk H.-P."/>
            <person name="LaButti K.M."/>
            <person name="Lapidus A."/>
            <person name="Lindquist E.A."/>
            <person name="Lipzen A.M."/>
            <person name="Meier-Kolthoff J.P."/>
            <person name="Ohm R.A."/>
            <person name="Otillar R.P."/>
            <person name="Pangilinan J.L."/>
            <person name="Peng Y."/>
            <person name="Rokas A."/>
            <person name="Rosa C.A."/>
            <person name="Scheuner C."/>
            <person name="Sibirny A.A."/>
            <person name="Slot J.C."/>
            <person name="Stielow J.B."/>
            <person name="Sun H."/>
            <person name="Kurtzman C.P."/>
            <person name="Blackwell M."/>
            <person name="Grigoriev I.V."/>
            <person name="Jeffries T.W."/>
        </authorList>
    </citation>
    <scope>NUCLEOTIDE SEQUENCE [LARGE SCALE GENOMIC DNA]</scope>
    <source>
        <strain evidence="3">NRRL Y-1626</strain>
    </source>
</reference>
<organism evidence="2 3">
    <name type="scientific">Hanseniaspora valbyensis NRRL Y-1626</name>
    <dbReference type="NCBI Taxonomy" id="766949"/>
    <lineage>
        <taxon>Eukaryota</taxon>
        <taxon>Fungi</taxon>
        <taxon>Dikarya</taxon>
        <taxon>Ascomycota</taxon>
        <taxon>Saccharomycotina</taxon>
        <taxon>Saccharomycetes</taxon>
        <taxon>Saccharomycodales</taxon>
        <taxon>Saccharomycodaceae</taxon>
        <taxon>Hanseniaspora</taxon>
    </lineage>
</organism>
<dbReference type="Gene3D" id="6.10.250.2010">
    <property type="match status" value="1"/>
</dbReference>
<accession>A0A1B7TBJ8</accession>
<sequence>MVVTVNRKKDPFEKIFKKRKIGESPSVLTKHDFSIKDEEKQKENVIELKESDDELDEDTKLSLLIKPPFNVKTINRTTKIVKTMKNLKENKPFRLVDPELPTNESKLLPILPTKKKTKLVKDKHTKRYTIATDTKKSIRDYTDTELTEKHKRADQNLFTSWRSIIDKYEKLGDVDNGSDIIDLHTGRIIEDNGHIKSLAQQDTLKANDTKNKLTKSHTCNDDDFLDGLVKENVVKEAVRRKLDLRRLKTDGVLTGLDLDLSESDSDFDSADESYSMDSDEYSTSESDFSDVEVDDEIEGKDYVNSEEEEEEEMEREDYQL</sequence>
<feature type="compositionally biased region" description="Acidic residues" evidence="1">
    <location>
        <begin position="277"/>
        <end position="320"/>
    </location>
</feature>
<comment type="caution">
    <text evidence="2">The sequence shown here is derived from an EMBL/GenBank/DDBJ whole genome shotgun (WGS) entry which is preliminary data.</text>
</comment>
<dbReference type="AlphaFoldDB" id="A0A1B7TBJ8"/>
<dbReference type="GO" id="GO:0042393">
    <property type="term" value="F:histone binding"/>
    <property type="evidence" value="ECO:0007669"/>
    <property type="project" value="InterPro"/>
</dbReference>
<evidence type="ECO:0000256" key="1">
    <source>
        <dbReference type="SAM" id="MobiDB-lite"/>
    </source>
</evidence>
<dbReference type="Pfam" id="PF10384">
    <property type="entry name" value="Scm3"/>
    <property type="match status" value="1"/>
</dbReference>
<evidence type="ECO:0000313" key="3">
    <source>
        <dbReference type="Proteomes" id="UP000092321"/>
    </source>
</evidence>
<dbReference type="Proteomes" id="UP000092321">
    <property type="component" value="Unassembled WGS sequence"/>
</dbReference>
<dbReference type="EMBL" id="LXPE01000023">
    <property type="protein sequence ID" value="OBA26114.1"/>
    <property type="molecule type" value="Genomic_DNA"/>
</dbReference>
<dbReference type="InterPro" id="IPR018465">
    <property type="entry name" value="Scm3/HJURP"/>
</dbReference>
<evidence type="ECO:0000313" key="2">
    <source>
        <dbReference type="EMBL" id="OBA26114.1"/>
    </source>
</evidence>
<gene>
    <name evidence="2" type="ORF">HANVADRAFT_53366</name>
</gene>
<name>A0A1B7TBJ8_9ASCO</name>
<dbReference type="OrthoDB" id="2420608at2759"/>
<keyword evidence="3" id="KW-1185">Reference proteome</keyword>
<protein>
    <submittedName>
        <fullName evidence="2">Uncharacterized protein</fullName>
    </submittedName>
</protein>
<proteinExistence type="predicted"/>
<feature type="region of interest" description="Disordered" evidence="1">
    <location>
        <begin position="264"/>
        <end position="320"/>
    </location>
</feature>